<dbReference type="Gene3D" id="1.10.630.10">
    <property type="entry name" value="Cytochrome P450"/>
    <property type="match status" value="1"/>
</dbReference>
<dbReference type="AlphaFoldDB" id="A0A8K0NRD4"/>
<evidence type="ECO:0000256" key="4">
    <source>
        <dbReference type="ARBA" id="ARBA00022723"/>
    </source>
</evidence>
<organism evidence="8 9">
    <name type="scientific">Ladona fulva</name>
    <name type="common">Scarce chaser dragonfly</name>
    <name type="synonym">Libellula fulva</name>
    <dbReference type="NCBI Taxonomy" id="123851"/>
    <lineage>
        <taxon>Eukaryota</taxon>
        <taxon>Metazoa</taxon>
        <taxon>Ecdysozoa</taxon>
        <taxon>Arthropoda</taxon>
        <taxon>Hexapoda</taxon>
        <taxon>Insecta</taxon>
        <taxon>Pterygota</taxon>
        <taxon>Palaeoptera</taxon>
        <taxon>Odonata</taxon>
        <taxon>Epiprocta</taxon>
        <taxon>Anisoptera</taxon>
        <taxon>Libelluloidea</taxon>
        <taxon>Libellulidae</taxon>
        <taxon>Ladona</taxon>
    </lineage>
</organism>
<dbReference type="OrthoDB" id="3945418at2759"/>
<accession>A0A8K0NRD4</accession>
<keyword evidence="5" id="KW-0560">Oxidoreductase</keyword>
<evidence type="ECO:0008006" key="10">
    <source>
        <dbReference type="Google" id="ProtNLM"/>
    </source>
</evidence>
<keyword evidence="6" id="KW-0408">Iron</keyword>
<reference evidence="8" key="2">
    <citation type="submission" date="2017-10" db="EMBL/GenBank/DDBJ databases">
        <title>Ladona fulva Genome sequencing and assembly.</title>
        <authorList>
            <person name="Murali S."/>
            <person name="Richards S."/>
            <person name="Bandaranaike D."/>
            <person name="Bellair M."/>
            <person name="Blankenburg K."/>
            <person name="Chao H."/>
            <person name="Dinh H."/>
            <person name="Doddapaneni H."/>
            <person name="Dugan-Rocha S."/>
            <person name="Elkadiri S."/>
            <person name="Gnanaolivu R."/>
            <person name="Hernandez B."/>
            <person name="Skinner E."/>
            <person name="Javaid M."/>
            <person name="Lee S."/>
            <person name="Li M."/>
            <person name="Ming W."/>
            <person name="Munidasa M."/>
            <person name="Muniz J."/>
            <person name="Nguyen L."/>
            <person name="Hughes D."/>
            <person name="Osuji N."/>
            <person name="Pu L.-L."/>
            <person name="Puazo M."/>
            <person name="Qu C."/>
            <person name="Quiroz J."/>
            <person name="Raj R."/>
            <person name="Weissenberger G."/>
            <person name="Xin Y."/>
            <person name="Zou X."/>
            <person name="Han Y."/>
            <person name="Worley K."/>
            <person name="Muzny D."/>
            <person name="Gibbs R."/>
        </authorList>
    </citation>
    <scope>NUCLEOTIDE SEQUENCE</scope>
    <source>
        <strain evidence="8">Sampled in the wild</strain>
    </source>
</reference>
<evidence type="ECO:0000256" key="3">
    <source>
        <dbReference type="ARBA" id="ARBA00022617"/>
    </source>
</evidence>
<evidence type="ECO:0000256" key="5">
    <source>
        <dbReference type="ARBA" id="ARBA00023002"/>
    </source>
</evidence>
<evidence type="ECO:0000313" key="9">
    <source>
        <dbReference type="Proteomes" id="UP000792457"/>
    </source>
</evidence>
<dbReference type="Pfam" id="PF00067">
    <property type="entry name" value="p450"/>
    <property type="match status" value="1"/>
</dbReference>
<name>A0A8K0NRD4_LADFU</name>
<keyword evidence="7" id="KW-0503">Monooxygenase</keyword>
<dbReference type="GO" id="GO:0004497">
    <property type="term" value="F:monooxygenase activity"/>
    <property type="evidence" value="ECO:0007669"/>
    <property type="project" value="UniProtKB-KW"/>
</dbReference>
<comment type="cofactor">
    <cofactor evidence="1">
        <name>heme</name>
        <dbReference type="ChEBI" id="CHEBI:30413"/>
    </cofactor>
</comment>
<dbReference type="InterPro" id="IPR001128">
    <property type="entry name" value="Cyt_P450"/>
</dbReference>
<dbReference type="Proteomes" id="UP000792457">
    <property type="component" value="Unassembled WGS sequence"/>
</dbReference>
<dbReference type="GO" id="GO:0005506">
    <property type="term" value="F:iron ion binding"/>
    <property type="evidence" value="ECO:0007669"/>
    <property type="project" value="InterPro"/>
</dbReference>
<protein>
    <recommendedName>
        <fullName evidence="10">Cytochrome P450</fullName>
    </recommendedName>
</protein>
<keyword evidence="3" id="KW-0349">Heme</keyword>
<evidence type="ECO:0000256" key="1">
    <source>
        <dbReference type="ARBA" id="ARBA00001971"/>
    </source>
</evidence>
<evidence type="ECO:0000256" key="6">
    <source>
        <dbReference type="ARBA" id="ARBA00023004"/>
    </source>
</evidence>
<dbReference type="InterPro" id="IPR050479">
    <property type="entry name" value="CYP11_CYP27_families"/>
</dbReference>
<evidence type="ECO:0000256" key="7">
    <source>
        <dbReference type="ARBA" id="ARBA00023033"/>
    </source>
</evidence>
<proteinExistence type="inferred from homology"/>
<dbReference type="EMBL" id="KZ308115">
    <property type="protein sequence ID" value="KAG8221870.1"/>
    <property type="molecule type" value="Genomic_DNA"/>
</dbReference>
<keyword evidence="9" id="KW-1185">Reference proteome</keyword>
<keyword evidence="4" id="KW-0479">Metal-binding</keyword>
<dbReference type="SUPFAM" id="SSF48264">
    <property type="entry name" value="Cytochrome P450"/>
    <property type="match status" value="1"/>
</dbReference>
<dbReference type="PANTHER" id="PTHR24279">
    <property type="entry name" value="CYTOCHROME P450"/>
    <property type="match status" value="1"/>
</dbReference>
<comment type="caution">
    <text evidence="8">The sequence shown here is derived from an EMBL/GenBank/DDBJ whole genome shotgun (WGS) entry which is preliminary data.</text>
</comment>
<reference evidence="8" key="1">
    <citation type="submission" date="2013-04" db="EMBL/GenBank/DDBJ databases">
        <authorList>
            <person name="Qu J."/>
            <person name="Murali S.C."/>
            <person name="Bandaranaike D."/>
            <person name="Bellair M."/>
            <person name="Blankenburg K."/>
            <person name="Chao H."/>
            <person name="Dinh H."/>
            <person name="Doddapaneni H."/>
            <person name="Downs B."/>
            <person name="Dugan-Rocha S."/>
            <person name="Elkadiri S."/>
            <person name="Gnanaolivu R.D."/>
            <person name="Hernandez B."/>
            <person name="Javaid M."/>
            <person name="Jayaseelan J.C."/>
            <person name="Lee S."/>
            <person name="Li M."/>
            <person name="Ming W."/>
            <person name="Munidasa M."/>
            <person name="Muniz J."/>
            <person name="Nguyen L."/>
            <person name="Ongeri F."/>
            <person name="Osuji N."/>
            <person name="Pu L.-L."/>
            <person name="Puazo M."/>
            <person name="Qu C."/>
            <person name="Quiroz J."/>
            <person name="Raj R."/>
            <person name="Weissenberger G."/>
            <person name="Xin Y."/>
            <person name="Zou X."/>
            <person name="Han Y."/>
            <person name="Richards S."/>
            <person name="Worley K."/>
            <person name="Muzny D."/>
            <person name="Gibbs R."/>
        </authorList>
    </citation>
    <scope>NUCLEOTIDE SEQUENCE</scope>
    <source>
        <strain evidence="8">Sampled in the wild</strain>
    </source>
</reference>
<evidence type="ECO:0000256" key="2">
    <source>
        <dbReference type="ARBA" id="ARBA00010617"/>
    </source>
</evidence>
<evidence type="ECO:0000313" key="8">
    <source>
        <dbReference type="EMBL" id="KAG8221870.1"/>
    </source>
</evidence>
<comment type="similarity">
    <text evidence="2">Belongs to the cytochrome P450 family.</text>
</comment>
<dbReference type="InterPro" id="IPR036396">
    <property type="entry name" value="Cyt_P450_sf"/>
</dbReference>
<dbReference type="PANTHER" id="PTHR24279:SF120">
    <property type="entry name" value="CYTOCHROME P450"/>
    <property type="match status" value="1"/>
</dbReference>
<dbReference type="GO" id="GO:0016705">
    <property type="term" value="F:oxidoreductase activity, acting on paired donors, with incorporation or reduction of molecular oxygen"/>
    <property type="evidence" value="ECO:0007669"/>
    <property type="project" value="InterPro"/>
</dbReference>
<dbReference type="GO" id="GO:0020037">
    <property type="term" value="F:heme binding"/>
    <property type="evidence" value="ECO:0007669"/>
    <property type="project" value="InterPro"/>
</dbReference>
<sequence length="361" mass="41455">MAVIPSPRTSMAKGIIALLQQQVQLSKCQQPNCSFHTVKSLNMAETVSAESATTRVRPFHEIPGPKPFPIIGNMWRFFPYIGEYHGMGVLDFHKAVNEKYGDIVRLVGFPGRKAMVFVYRPEEAEITFRNEGPWPIRNGMPSLEYYRKVTRKDFYEDGGGVLTEHGEKWMEARSKANQPMLQPRISKQYIRPIAGVTQDFVDRTRTLRNEKLEMPDDFINELFKWSLESIAYVALDKRLGCLVPNLSADSEPQRIINAVGVFFENLFYLEVGPPIWKLYPTATWKKFVKALDFFIEVSVKYVEEAIRHVQERKEDREPSVLERLLARSDKKSAIIMAQDMIFGGVDTVSNGIFIAINDIFY</sequence>
<gene>
    <name evidence="8" type="ORF">J437_LFUL003246</name>
</gene>